<name>A0A5B8LET5_9SPHN</name>
<dbReference type="AlphaFoldDB" id="A0A5B8LET5"/>
<feature type="domain" description="Glycosyltransferase subfamily 4-like N-terminal" evidence="2">
    <location>
        <begin position="63"/>
        <end position="199"/>
    </location>
</feature>
<gene>
    <name evidence="3" type="ORF">FPZ24_02230</name>
</gene>
<keyword evidence="4" id="KW-1185">Reference proteome</keyword>
<evidence type="ECO:0000313" key="3">
    <source>
        <dbReference type="EMBL" id="QDZ06436.1"/>
    </source>
</evidence>
<protein>
    <submittedName>
        <fullName evidence="3">Glycosyltransferase family 4 protein</fullName>
    </submittedName>
</protein>
<dbReference type="Gene3D" id="3.40.50.2000">
    <property type="entry name" value="Glycogen Phosphorylase B"/>
    <property type="match status" value="2"/>
</dbReference>
<dbReference type="InterPro" id="IPR028098">
    <property type="entry name" value="Glyco_trans_4-like_N"/>
</dbReference>
<proteinExistence type="predicted"/>
<dbReference type="InterPro" id="IPR050194">
    <property type="entry name" value="Glycosyltransferase_grp1"/>
</dbReference>
<dbReference type="KEGG" id="spai:FPZ24_02230"/>
<feature type="domain" description="Glycosyl transferase family 1" evidence="1">
    <location>
        <begin position="213"/>
        <end position="367"/>
    </location>
</feature>
<dbReference type="GO" id="GO:0016758">
    <property type="term" value="F:hexosyltransferase activity"/>
    <property type="evidence" value="ECO:0007669"/>
    <property type="project" value="TreeGrafter"/>
</dbReference>
<evidence type="ECO:0000259" key="1">
    <source>
        <dbReference type="Pfam" id="PF00534"/>
    </source>
</evidence>
<dbReference type="SUPFAM" id="SSF53756">
    <property type="entry name" value="UDP-Glycosyltransferase/glycogen phosphorylase"/>
    <property type="match status" value="1"/>
</dbReference>
<sequence length="390" mass="40742">MLRVLMLSTLFPDASRRNFGVFVERQTLGLAAHPDVELRVVAPVGLPPFPLSLRGRHAPLAKLPLGEQWKGVDVYRPRFLAMPGTAGRLFAASLSRTLAPLLANLRNDFPFDVIDASFFFPDGPAAIAMGRRFGVPVSIKARGSDIHYWGRAAATAGQVRTAGKAADGLLAVSEAMKHDMVAMGMPADRIHVHRTGVDLGQFAPRDRGAAKAGLKVPGALIVSTGALIERKGHDIVIEAMAALPNATLIVAGEGAYRPALEAKIAALGLGDRVRLLGAVPHGDMAALLGAADVMALASSSEGLANAWVEALACGTPIVVPDVGGASEVVTERAYGRMVGRSPAGFASGITAVLGDHAPAAKVREGAERFTWEANTAGLYAHLKELVDAGE</sequence>
<dbReference type="EMBL" id="CP042306">
    <property type="protein sequence ID" value="QDZ06436.1"/>
    <property type="molecule type" value="Genomic_DNA"/>
</dbReference>
<dbReference type="PANTHER" id="PTHR45947">
    <property type="entry name" value="SULFOQUINOVOSYL TRANSFERASE SQD2"/>
    <property type="match status" value="1"/>
</dbReference>
<dbReference type="InterPro" id="IPR001296">
    <property type="entry name" value="Glyco_trans_1"/>
</dbReference>
<accession>A0A5B8LET5</accession>
<keyword evidence="3" id="KW-0808">Transferase</keyword>
<reference evidence="3 4" key="1">
    <citation type="submission" date="2019-07" db="EMBL/GenBank/DDBJ databases">
        <title>Full genome sequence of Sphingomonas sp. 4R-6-7(HKS19).</title>
        <authorList>
            <person name="Im W.-T."/>
        </authorList>
    </citation>
    <scope>NUCLEOTIDE SEQUENCE [LARGE SCALE GENOMIC DNA]</scope>
    <source>
        <strain evidence="3 4">HKS19</strain>
    </source>
</reference>
<evidence type="ECO:0000313" key="4">
    <source>
        <dbReference type="Proteomes" id="UP000315673"/>
    </source>
</evidence>
<dbReference type="RefSeq" id="WP_146569520.1">
    <property type="nucleotide sequence ID" value="NZ_CP042306.1"/>
</dbReference>
<dbReference type="Proteomes" id="UP000315673">
    <property type="component" value="Chromosome"/>
</dbReference>
<organism evidence="3 4">
    <name type="scientific">Sphingomonas panacisoli</name>
    <dbReference type="NCBI Taxonomy" id="1813879"/>
    <lineage>
        <taxon>Bacteria</taxon>
        <taxon>Pseudomonadati</taxon>
        <taxon>Pseudomonadota</taxon>
        <taxon>Alphaproteobacteria</taxon>
        <taxon>Sphingomonadales</taxon>
        <taxon>Sphingomonadaceae</taxon>
        <taxon>Sphingomonas</taxon>
    </lineage>
</organism>
<evidence type="ECO:0000259" key="2">
    <source>
        <dbReference type="Pfam" id="PF13439"/>
    </source>
</evidence>
<dbReference type="Pfam" id="PF13439">
    <property type="entry name" value="Glyco_transf_4"/>
    <property type="match status" value="1"/>
</dbReference>
<dbReference type="PANTHER" id="PTHR45947:SF3">
    <property type="entry name" value="SULFOQUINOVOSYL TRANSFERASE SQD2"/>
    <property type="match status" value="1"/>
</dbReference>
<dbReference type="OrthoDB" id="258796at2"/>
<dbReference type="Pfam" id="PF00534">
    <property type="entry name" value="Glycos_transf_1"/>
    <property type="match status" value="1"/>
</dbReference>